<dbReference type="PROSITE" id="PS00451">
    <property type="entry name" value="PATHOGENESIS_BETVI"/>
    <property type="match status" value="1"/>
</dbReference>
<keyword evidence="7" id="KW-1185">Reference proteome</keyword>
<gene>
    <name evidence="6" type="ORF">TorRG33x02_160450</name>
</gene>
<dbReference type="InterPro" id="IPR024949">
    <property type="entry name" value="Bet_v_I_allergen"/>
</dbReference>
<dbReference type="SUPFAM" id="SSF55961">
    <property type="entry name" value="Bet v1-like"/>
    <property type="match status" value="1"/>
</dbReference>
<organism evidence="6 7">
    <name type="scientific">Trema orientale</name>
    <name type="common">Charcoal tree</name>
    <name type="synonym">Celtis orientalis</name>
    <dbReference type="NCBI Taxonomy" id="63057"/>
    <lineage>
        <taxon>Eukaryota</taxon>
        <taxon>Viridiplantae</taxon>
        <taxon>Streptophyta</taxon>
        <taxon>Embryophyta</taxon>
        <taxon>Tracheophyta</taxon>
        <taxon>Spermatophyta</taxon>
        <taxon>Magnoliopsida</taxon>
        <taxon>eudicotyledons</taxon>
        <taxon>Gunneridae</taxon>
        <taxon>Pentapetalae</taxon>
        <taxon>rosids</taxon>
        <taxon>fabids</taxon>
        <taxon>Rosales</taxon>
        <taxon>Cannabaceae</taxon>
        <taxon>Trema</taxon>
    </lineage>
</organism>
<dbReference type="InterPro" id="IPR023393">
    <property type="entry name" value="START-like_dom_sf"/>
</dbReference>
<comment type="caution">
    <text evidence="6">The sequence shown here is derived from an EMBL/GenBank/DDBJ whole genome shotgun (WGS) entry which is preliminary data.</text>
</comment>
<reference evidence="7" key="1">
    <citation type="submission" date="2016-06" db="EMBL/GenBank/DDBJ databases">
        <title>Parallel loss of symbiosis genes in relatives of nitrogen-fixing non-legume Parasponia.</title>
        <authorList>
            <person name="Van Velzen R."/>
            <person name="Holmer R."/>
            <person name="Bu F."/>
            <person name="Rutten L."/>
            <person name="Van Zeijl A."/>
            <person name="Liu W."/>
            <person name="Santuari L."/>
            <person name="Cao Q."/>
            <person name="Sharma T."/>
            <person name="Shen D."/>
            <person name="Roswanjaya Y."/>
            <person name="Wardhani T."/>
            <person name="Kalhor M.S."/>
            <person name="Jansen J."/>
            <person name="Van den Hoogen J."/>
            <person name="Gungor B."/>
            <person name="Hartog M."/>
            <person name="Hontelez J."/>
            <person name="Verver J."/>
            <person name="Yang W.-C."/>
            <person name="Schijlen E."/>
            <person name="Repin R."/>
            <person name="Schilthuizen M."/>
            <person name="Schranz E."/>
            <person name="Heidstra R."/>
            <person name="Miyata K."/>
            <person name="Fedorova E."/>
            <person name="Kohlen W."/>
            <person name="Bisseling T."/>
            <person name="Smit S."/>
            <person name="Geurts R."/>
        </authorList>
    </citation>
    <scope>NUCLEOTIDE SEQUENCE [LARGE SCALE GENOMIC DNA]</scope>
    <source>
        <strain evidence="7">cv. RG33-2</strain>
    </source>
</reference>
<comment type="similarity">
    <text evidence="1 4">Belongs to the BetVI family.</text>
</comment>
<dbReference type="Pfam" id="PF00407">
    <property type="entry name" value="Bet_v_1"/>
    <property type="match status" value="1"/>
</dbReference>
<evidence type="ECO:0000256" key="2">
    <source>
        <dbReference type="ARBA" id="ARBA00022821"/>
    </source>
</evidence>
<evidence type="ECO:0000313" key="7">
    <source>
        <dbReference type="Proteomes" id="UP000237000"/>
    </source>
</evidence>
<dbReference type="PANTHER" id="PTHR31213">
    <property type="entry name" value="OS08G0374000 PROTEIN-RELATED"/>
    <property type="match status" value="1"/>
</dbReference>
<dbReference type="InterPro" id="IPR050279">
    <property type="entry name" value="Plant_def-hormone_signal"/>
</dbReference>
<accession>A0A2P5ERQ9</accession>
<dbReference type="PANTHER" id="PTHR31213:SF55">
    <property type="entry name" value="STRESS-INDUCED PROTEIN SAM22"/>
    <property type="match status" value="1"/>
</dbReference>
<dbReference type="GO" id="GO:0005737">
    <property type="term" value="C:cytoplasm"/>
    <property type="evidence" value="ECO:0007669"/>
    <property type="project" value="TreeGrafter"/>
</dbReference>
<feature type="domain" description="Bet v I/Major latex protein" evidence="5">
    <location>
        <begin position="1"/>
        <end position="154"/>
    </location>
</feature>
<dbReference type="STRING" id="63057.A0A2P5ERQ9"/>
<dbReference type="InParanoid" id="A0A2P5ERQ9"/>
<dbReference type="GO" id="GO:0010427">
    <property type="term" value="F:abscisic acid binding"/>
    <property type="evidence" value="ECO:0007669"/>
    <property type="project" value="InterPro"/>
</dbReference>
<dbReference type="GO" id="GO:0009738">
    <property type="term" value="P:abscisic acid-activated signaling pathway"/>
    <property type="evidence" value="ECO:0007669"/>
    <property type="project" value="InterPro"/>
</dbReference>
<dbReference type="FunFam" id="3.30.530.20:FF:000007">
    <property type="entry name" value="Major pollen allergen Bet v 1-A"/>
    <property type="match status" value="1"/>
</dbReference>
<evidence type="ECO:0000256" key="4">
    <source>
        <dbReference type="RuleBase" id="RU000409"/>
    </source>
</evidence>
<evidence type="ECO:0000256" key="1">
    <source>
        <dbReference type="ARBA" id="ARBA00009744"/>
    </source>
</evidence>
<sequence length="160" mass="17521">MGVFTYETEFTSVIDPAKLFKAYVLDGDNLIPKVAPQAISQIEILEGDGGPGTIKKVTFGQDSSFNYVKHKVEAVDKDNLSYSYSLSEGDAFAGKLEKIANEVKFVASPNGGSIIKSIGTYYTIGDVEIEEEHVKEGKVKGSQLFKAIEAYLIEHPDNYN</sequence>
<dbReference type="AlphaFoldDB" id="A0A2P5ERQ9"/>
<evidence type="ECO:0000259" key="5">
    <source>
        <dbReference type="Pfam" id="PF00407"/>
    </source>
</evidence>
<proteinExistence type="inferred from homology"/>
<evidence type="ECO:0000256" key="3">
    <source>
        <dbReference type="ARBA" id="ARBA00023265"/>
    </source>
</evidence>
<dbReference type="InterPro" id="IPR000916">
    <property type="entry name" value="Bet_v_I/MLP"/>
</dbReference>
<protein>
    <submittedName>
        <fullName evidence="6">Bet v I type allergen</fullName>
    </submittedName>
</protein>
<keyword evidence="2 4" id="KW-0611">Plant defense</keyword>
<dbReference type="Proteomes" id="UP000237000">
    <property type="component" value="Unassembled WGS sequence"/>
</dbReference>
<dbReference type="GO" id="GO:0005634">
    <property type="term" value="C:nucleus"/>
    <property type="evidence" value="ECO:0007669"/>
    <property type="project" value="TreeGrafter"/>
</dbReference>
<dbReference type="CDD" id="cd07816">
    <property type="entry name" value="Bet_v1-like"/>
    <property type="match status" value="1"/>
</dbReference>
<dbReference type="GO" id="GO:0038023">
    <property type="term" value="F:signaling receptor activity"/>
    <property type="evidence" value="ECO:0007669"/>
    <property type="project" value="InterPro"/>
</dbReference>
<name>A0A2P5ERQ9_TREOI</name>
<dbReference type="GO" id="GO:0006952">
    <property type="term" value="P:defense response"/>
    <property type="evidence" value="ECO:0007669"/>
    <property type="project" value="UniProtKB-KW"/>
</dbReference>
<dbReference type="GO" id="GO:0004864">
    <property type="term" value="F:protein phosphatase inhibitor activity"/>
    <property type="evidence" value="ECO:0007669"/>
    <property type="project" value="InterPro"/>
</dbReference>
<keyword evidence="3 4" id="KW-0568">Pathogenesis-related protein</keyword>
<evidence type="ECO:0000313" key="6">
    <source>
        <dbReference type="EMBL" id="PON88216.1"/>
    </source>
</evidence>
<dbReference type="PRINTS" id="PR00634">
    <property type="entry name" value="BETALLERGEN"/>
</dbReference>
<dbReference type="Gene3D" id="3.30.530.20">
    <property type="match status" value="1"/>
</dbReference>
<dbReference type="OrthoDB" id="1615114at2759"/>
<dbReference type="EMBL" id="JXTC01000108">
    <property type="protein sequence ID" value="PON88216.1"/>
    <property type="molecule type" value="Genomic_DNA"/>
</dbReference>